<dbReference type="PANTHER" id="PTHR24393">
    <property type="entry name" value="ZINC FINGER PROTEIN"/>
    <property type="match status" value="1"/>
</dbReference>
<keyword evidence="10" id="KW-0539">Nucleus</keyword>
<evidence type="ECO:0000256" key="10">
    <source>
        <dbReference type="ARBA" id="ARBA00023242"/>
    </source>
</evidence>
<feature type="compositionally biased region" description="Low complexity" evidence="14">
    <location>
        <begin position="816"/>
        <end position="845"/>
    </location>
</feature>
<feature type="compositionally biased region" description="Low complexity" evidence="14">
    <location>
        <begin position="57"/>
        <end position="75"/>
    </location>
</feature>
<dbReference type="SUPFAM" id="SSF57667">
    <property type="entry name" value="beta-beta-alpha zinc fingers"/>
    <property type="match status" value="5"/>
</dbReference>
<feature type="domain" description="C2H2-type" evidence="15">
    <location>
        <begin position="673"/>
        <end position="701"/>
    </location>
</feature>
<comment type="caution">
    <text evidence="16">The sequence shown here is derived from an EMBL/GenBank/DDBJ whole genome shotgun (WGS) entry which is preliminary data.</text>
</comment>
<feature type="region of interest" description="Disordered" evidence="14">
    <location>
        <begin position="957"/>
        <end position="983"/>
    </location>
</feature>
<dbReference type="InterPro" id="IPR013087">
    <property type="entry name" value="Znf_C2H2_type"/>
</dbReference>
<keyword evidence="6" id="KW-0862">Zinc</keyword>
<feature type="domain" description="C2H2-type" evidence="15">
    <location>
        <begin position="645"/>
        <end position="672"/>
    </location>
</feature>
<evidence type="ECO:0000256" key="9">
    <source>
        <dbReference type="ARBA" id="ARBA00023163"/>
    </source>
</evidence>
<keyword evidence="8" id="KW-0238">DNA-binding</keyword>
<dbReference type="FunFam" id="3.30.160.60:FF:002321">
    <property type="entry name" value="Putative transcriptional repressor ctcf"/>
    <property type="match status" value="1"/>
</dbReference>
<protein>
    <recommendedName>
        <fullName evidence="12">CCCTC-binding factor</fullName>
    </recommendedName>
</protein>
<dbReference type="FunFam" id="3.30.160.60:FF:000420">
    <property type="entry name" value="Putative transcriptional repressor ctcf"/>
    <property type="match status" value="1"/>
</dbReference>
<comment type="similarity">
    <text evidence="11">Belongs to the CTCF zinc-finger protein family.</text>
</comment>
<feature type="domain" description="C2H2-type" evidence="15">
    <location>
        <begin position="531"/>
        <end position="558"/>
    </location>
</feature>
<reference evidence="16" key="3">
    <citation type="submission" date="2023-05" db="EMBL/GenBank/DDBJ databases">
        <authorList>
            <person name="Smith C.H."/>
        </authorList>
    </citation>
    <scope>NUCLEOTIDE SEQUENCE</scope>
    <source>
        <strain evidence="16">CHS0354</strain>
        <tissue evidence="16">Mantle</tissue>
    </source>
</reference>
<dbReference type="PROSITE" id="PS00028">
    <property type="entry name" value="ZINC_FINGER_C2H2_1"/>
    <property type="match status" value="7"/>
</dbReference>
<feature type="domain" description="C2H2-type" evidence="15">
    <location>
        <begin position="559"/>
        <end position="586"/>
    </location>
</feature>
<keyword evidence="17" id="KW-1185">Reference proteome</keyword>
<feature type="region of interest" description="Disordered" evidence="14">
    <location>
        <begin position="38"/>
        <end position="123"/>
    </location>
</feature>
<sequence>MEPDTESLISESNNDQVHPHNFSDLQNYLVTFKKEIEGSTDTESTFPHGDIQRYSEEQSGSVSSFVSDSSGTSRSPISLLSKTRLQHPSGDDDLVPAGLPLVSPNDPKDCKPGDIEGNESDLGEDLGEDDHLTSVHAQIAELTGGAVQAVTIAGTLPLEGLSSAVSTVDTMMLVPVGSIDAASSSVPQKLVKIVSVNGQQHLQLIDSPTNAKSREFVDSASLTSVNIENEGSTTVSPVVTSGSLIDGADPVAVLASVAANTSTVNQIQALQLSQHDLSNAQLLALQNTSDGSHHQLVAVQSMDGTGIGDGSTLQVVGAMETPGSNSLMLNTGNAYQTVTLVPSGEVNQSGEVNYVLIVNQPGGDKDHQSMFDMSNESRGDVIEEIVDADGITRKIVRINPIDKKTLMNMQGVQFGDQLVCSYCDYTSPKRYLLTRHMKTHSEDRPHKCNICDRGFKTMASLQNHVNTHTGTRPHKCKQCDAAFTTSGELVRHIRYRHTFEKPHKCTECDYASVELSKLKRHMRSHTGERPYQCHHCNYASPDTYKLKRHLRIHTGEKPYECEICHARFTQSNSLKAHKLIHTGNKPIFKCDLCPATCGRKTDLKIHIQKLHISEKPLVCRKCEDVFPDRYTFKLHSKVHDGEKCFKCPDCDYAALSQRHLEIHMLTHSGEKPFQCDECEQSFRQKQLLKRHKNLYHTTDYVPPTPKDKEHECLECEKSYANKGNLVRHLAQHDSECSSDGKRRTDGDNLIPLSADHIIQNSLLADMREGKLGASPKVVVVHPDGRVEEVTAKLQSLTQSQSKPVEDFWMSLGVGSDSNLDSSGSGPSAAEGGISTGSIGETTSSGDATALMDSHLHIRLTHVKSNATGEITLRECGDNKLDTVEGLTKREVHIGLEMEVDDQTKDAGTQAAFDSDSDGDSEKNGESSTRRKKTGQLLRDFSSSKFHVDDKLFKEDRILKRGNLDKTEPSPKKSKTDEHIDIMT</sequence>
<gene>
    <name evidence="16" type="ORF">CHS0354_017447</name>
</gene>
<keyword evidence="7" id="KW-0805">Transcription regulation</keyword>
<reference evidence="16" key="2">
    <citation type="journal article" date="2021" name="Genome Biol. Evol.">
        <title>Developing a high-quality reference genome for a parasitic bivalve with doubly uniparental inheritance (Bivalvia: Unionida).</title>
        <authorList>
            <person name="Smith C.H."/>
        </authorList>
    </citation>
    <scope>NUCLEOTIDE SEQUENCE</scope>
    <source>
        <strain evidence="16">CHS0354</strain>
        <tissue evidence="16">Mantle</tissue>
    </source>
</reference>
<dbReference type="Pfam" id="PF23611">
    <property type="entry name" value="zf-C2H2_16"/>
    <property type="match status" value="2"/>
</dbReference>
<reference evidence="16" key="1">
    <citation type="journal article" date="2021" name="Genome Biol. Evol.">
        <title>A High-Quality Reference Genome for a Parasitic Bivalve with Doubly Uniparental Inheritance (Bivalvia: Unionida).</title>
        <authorList>
            <person name="Smith C.H."/>
        </authorList>
    </citation>
    <scope>NUCLEOTIDE SEQUENCE</scope>
    <source>
        <strain evidence="16">CHS0354</strain>
    </source>
</reference>
<evidence type="ECO:0000256" key="8">
    <source>
        <dbReference type="ARBA" id="ARBA00023125"/>
    </source>
</evidence>
<evidence type="ECO:0000256" key="5">
    <source>
        <dbReference type="ARBA" id="ARBA00022771"/>
    </source>
</evidence>
<evidence type="ECO:0000256" key="13">
    <source>
        <dbReference type="PROSITE-ProRule" id="PRU00042"/>
    </source>
</evidence>
<dbReference type="FunFam" id="3.30.160.60:FF:000446">
    <property type="entry name" value="Zinc finger protein"/>
    <property type="match status" value="1"/>
</dbReference>
<dbReference type="InterPro" id="IPR036236">
    <property type="entry name" value="Znf_C2H2_sf"/>
</dbReference>
<dbReference type="Gene3D" id="3.30.160.60">
    <property type="entry name" value="Classic Zinc Finger"/>
    <property type="match status" value="8"/>
</dbReference>
<organism evidence="16 17">
    <name type="scientific">Potamilus streckersoni</name>
    <dbReference type="NCBI Taxonomy" id="2493646"/>
    <lineage>
        <taxon>Eukaryota</taxon>
        <taxon>Metazoa</taxon>
        <taxon>Spiralia</taxon>
        <taxon>Lophotrochozoa</taxon>
        <taxon>Mollusca</taxon>
        <taxon>Bivalvia</taxon>
        <taxon>Autobranchia</taxon>
        <taxon>Heteroconchia</taxon>
        <taxon>Palaeoheterodonta</taxon>
        <taxon>Unionida</taxon>
        <taxon>Unionoidea</taxon>
        <taxon>Unionidae</taxon>
        <taxon>Ambleminae</taxon>
        <taxon>Lampsilini</taxon>
        <taxon>Potamilus</taxon>
    </lineage>
</organism>
<dbReference type="InterPro" id="IPR056438">
    <property type="entry name" value="Znf-C2H2_CTCF"/>
</dbReference>
<evidence type="ECO:0000313" key="17">
    <source>
        <dbReference type="Proteomes" id="UP001195483"/>
    </source>
</evidence>
<dbReference type="GO" id="GO:0000978">
    <property type="term" value="F:RNA polymerase II cis-regulatory region sequence-specific DNA binding"/>
    <property type="evidence" value="ECO:0007669"/>
    <property type="project" value="TreeGrafter"/>
</dbReference>
<keyword evidence="3" id="KW-0479">Metal-binding</keyword>
<keyword evidence="4" id="KW-0677">Repeat</keyword>
<dbReference type="FunFam" id="3.30.160.60:FF:000049">
    <property type="entry name" value="transcriptional repressor CTCF isoform X1"/>
    <property type="match status" value="1"/>
</dbReference>
<dbReference type="AlphaFoldDB" id="A0AAE0SD37"/>
<evidence type="ECO:0000256" key="7">
    <source>
        <dbReference type="ARBA" id="ARBA00023015"/>
    </source>
</evidence>
<comment type="subcellular location">
    <subcellularLocation>
        <location evidence="1">Nucleus</location>
    </subcellularLocation>
</comment>
<evidence type="ECO:0000259" key="15">
    <source>
        <dbReference type="PROSITE" id="PS50157"/>
    </source>
</evidence>
<feature type="compositionally biased region" description="Polar residues" evidence="14">
    <location>
        <begin position="7"/>
        <end position="16"/>
    </location>
</feature>
<dbReference type="GO" id="GO:0005634">
    <property type="term" value="C:nucleus"/>
    <property type="evidence" value="ECO:0007669"/>
    <property type="project" value="UniProtKB-SubCell"/>
</dbReference>
<dbReference type="Proteomes" id="UP001195483">
    <property type="component" value="Unassembled WGS sequence"/>
</dbReference>
<dbReference type="FunFam" id="3.30.160.60:FF:000222">
    <property type="entry name" value="Putative transcriptional repressor ctcf"/>
    <property type="match status" value="1"/>
</dbReference>
<feature type="domain" description="C2H2-type" evidence="15">
    <location>
        <begin position="418"/>
        <end position="445"/>
    </location>
</feature>
<dbReference type="Pfam" id="PF00096">
    <property type="entry name" value="zf-C2H2"/>
    <property type="match status" value="6"/>
</dbReference>
<dbReference type="GO" id="GO:0001228">
    <property type="term" value="F:DNA-binding transcription activator activity, RNA polymerase II-specific"/>
    <property type="evidence" value="ECO:0007669"/>
    <property type="project" value="TreeGrafter"/>
</dbReference>
<dbReference type="PROSITE" id="PS50157">
    <property type="entry name" value="ZINC_FINGER_C2H2_2"/>
    <property type="match status" value="11"/>
</dbReference>
<evidence type="ECO:0000313" key="16">
    <source>
        <dbReference type="EMBL" id="KAK3589105.1"/>
    </source>
</evidence>
<feature type="domain" description="C2H2-type" evidence="15">
    <location>
        <begin position="617"/>
        <end position="644"/>
    </location>
</feature>
<keyword evidence="5 13" id="KW-0863">Zinc-finger</keyword>
<evidence type="ECO:0000256" key="3">
    <source>
        <dbReference type="ARBA" id="ARBA00022723"/>
    </source>
</evidence>
<evidence type="ECO:0000256" key="1">
    <source>
        <dbReference type="ARBA" id="ARBA00004123"/>
    </source>
</evidence>
<evidence type="ECO:0000256" key="11">
    <source>
        <dbReference type="ARBA" id="ARBA00061457"/>
    </source>
</evidence>
<feature type="region of interest" description="Disordered" evidence="14">
    <location>
        <begin position="1"/>
        <end position="21"/>
    </location>
</feature>
<evidence type="ECO:0000256" key="12">
    <source>
        <dbReference type="ARBA" id="ARBA00079129"/>
    </source>
</evidence>
<proteinExistence type="inferred from homology"/>
<evidence type="ECO:0000256" key="4">
    <source>
        <dbReference type="ARBA" id="ARBA00022737"/>
    </source>
</evidence>
<dbReference type="FunFam" id="3.30.160.60:FF:000802">
    <property type="entry name" value="CCCTC-binding factor like"/>
    <property type="match status" value="1"/>
</dbReference>
<feature type="compositionally biased region" description="Basic and acidic residues" evidence="14">
    <location>
        <begin position="919"/>
        <end position="928"/>
    </location>
</feature>
<keyword evidence="9" id="KW-0804">Transcription</keyword>
<evidence type="ECO:0000256" key="6">
    <source>
        <dbReference type="ARBA" id="ARBA00022833"/>
    </source>
</evidence>
<dbReference type="GO" id="GO:0008270">
    <property type="term" value="F:zinc ion binding"/>
    <property type="evidence" value="ECO:0007669"/>
    <property type="project" value="UniProtKB-KW"/>
</dbReference>
<feature type="region of interest" description="Disordered" evidence="14">
    <location>
        <begin position="816"/>
        <end position="846"/>
    </location>
</feature>
<feature type="domain" description="C2H2-type" evidence="15">
    <location>
        <begin position="503"/>
        <end position="530"/>
    </location>
</feature>
<feature type="region of interest" description="Disordered" evidence="14">
    <location>
        <begin position="898"/>
        <end position="935"/>
    </location>
</feature>
<feature type="domain" description="C2H2-type" evidence="15">
    <location>
        <begin position="588"/>
        <end position="616"/>
    </location>
</feature>
<dbReference type="EMBL" id="JAEAOA010001076">
    <property type="protein sequence ID" value="KAK3589105.1"/>
    <property type="molecule type" value="Genomic_DNA"/>
</dbReference>
<keyword evidence="2" id="KW-0678">Repressor</keyword>
<dbReference type="PANTHER" id="PTHR24393:SF34">
    <property type="entry name" value="PR_SET DOMAIN 13"/>
    <property type="match status" value="1"/>
</dbReference>
<feature type="domain" description="C2H2-type" evidence="15">
    <location>
        <begin position="446"/>
        <end position="473"/>
    </location>
</feature>
<evidence type="ECO:0000256" key="2">
    <source>
        <dbReference type="ARBA" id="ARBA00022491"/>
    </source>
</evidence>
<feature type="domain" description="C2H2-type" evidence="15">
    <location>
        <begin position="710"/>
        <end position="737"/>
    </location>
</feature>
<feature type="domain" description="C2H2-type" evidence="15">
    <location>
        <begin position="474"/>
        <end position="502"/>
    </location>
</feature>
<dbReference type="SMART" id="SM00355">
    <property type="entry name" value="ZnF_C2H2"/>
    <property type="match status" value="11"/>
</dbReference>
<dbReference type="FunFam" id="3.30.160.60:FF:000373">
    <property type="entry name" value="Putative transcriptional repressor ctcf"/>
    <property type="match status" value="1"/>
</dbReference>
<name>A0AAE0SD37_9BIVA</name>
<accession>A0AAE0SD37</accession>
<evidence type="ECO:0000256" key="14">
    <source>
        <dbReference type="SAM" id="MobiDB-lite"/>
    </source>
</evidence>